<dbReference type="EMBL" id="UHEN01000001">
    <property type="protein sequence ID" value="SUN07946.1"/>
    <property type="molecule type" value="Genomic_DNA"/>
</dbReference>
<dbReference type="SUPFAM" id="SSF53597">
    <property type="entry name" value="Dihydrofolate reductase-like"/>
    <property type="match status" value="1"/>
</dbReference>
<dbReference type="EMBL" id="MSJL01000001">
    <property type="protein sequence ID" value="OLF50826.1"/>
    <property type="molecule type" value="Genomic_DNA"/>
</dbReference>
<evidence type="ECO:0000313" key="15">
    <source>
        <dbReference type="Proteomes" id="UP000297747"/>
    </source>
</evidence>
<dbReference type="Proteomes" id="UP000186437">
    <property type="component" value="Unassembled WGS sequence"/>
</dbReference>
<evidence type="ECO:0000256" key="8">
    <source>
        <dbReference type="RuleBase" id="RU004474"/>
    </source>
</evidence>
<dbReference type="UniPathway" id="UPA00077">
    <property type="reaction ID" value="UER00158"/>
</dbReference>
<evidence type="ECO:0000259" key="9">
    <source>
        <dbReference type="PROSITE" id="PS51330"/>
    </source>
</evidence>
<dbReference type="GO" id="GO:0004146">
    <property type="term" value="F:dihydrofolate reductase activity"/>
    <property type="evidence" value="ECO:0007669"/>
    <property type="project" value="UniProtKB-EC"/>
</dbReference>
<dbReference type="InterPro" id="IPR012259">
    <property type="entry name" value="DHFR"/>
</dbReference>
<evidence type="ECO:0000256" key="2">
    <source>
        <dbReference type="ARBA" id="ARBA00009539"/>
    </source>
</evidence>
<protein>
    <recommendedName>
        <fullName evidence="3 7">Dihydrofolate reductase</fullName>
        <ecNumber evidence="3 7">1.5.1.3</ecNumber>
    </recommendedName>
</protein>
<dbReference type="GO" id="GO:0050661">
    <property type="term" value="F:NADP binding"/>
    <property type="evidence" value="ECO:0007669"/>
    <property type="project" value="InterPro"/>
</dbReference>
<dbReference type="GO" id="GO:0046655">
    <property type="term" value="P:folic acid metabolic process"/>
    <property type="evidence" value="ECO:0007669"/>
    <property type="project" value="TreeGrafter"/>
</dbReference>
<comment type="pathway">
    <text evidence="1 7">Cofactor biosynthesis; tetrahydrofolate biosynthesis; 5,6,7,8-tetrahydrofolate from 7,8-dihydrofolate: step 1/1.</text>
</comment>
<dbReference type="GO" id="GO:0005829">
    <property type="term" value="C:cytosol"/>
    <property type="evidence" value="ECO:0007669"/>
    <property type="project" value="TreeGrafter"/>
</dbReference>
<dbReference type="InterPro" id="IPR017925">
    <property type="entry name" value="DHFR_CS"/>
</dbReference>
<sequence length="170" mass="19655">MTKKISAIWAQDEQGLIGKEGGLPWSLKADLEHFKQTTTGHAMVMGRVTFDGMGKRVLPNRISIILTHDREYQVEHDRVLVLHSVEEVLDWYYQQDKNLYVIGGGQIFTAFEAYLDEIVKTDIHGRFEGDTYFPAAFDWSVFEEVSATRHERDAENPVDFTVRIFERSEK</sequence>
<dbReference type="PIRSF" id="PIRSF000194">
    <property type="entry name" value="DHFR"/>
    <property type="match status" value="1"/>
</dbReference>
<dbReference type="Pfam" id="PF00186">
    <property type="entry name" value="DHFR_1"/>
    <property type="match status" value="1"/>
</dbReference>
<dbReference type="GO" id="GO:0046452">
    <property type="term" value="P:dihydrofolate metabolic process"/>
    <property type="evidence" value="ECO:0007669"/>
    <property type="project" value="TreeGrafter"/>
</dbReference>
<keyword evidence="5 7" id="KW-0521">NADP</keyword>
<reference evidence="11 14" key="3">
    <citation type="submission" date="2018-06" db="EMBL/GenBank/DDBJ databases">
        <authorList>
            <consortium name="Pathogen Informatics"/>
            <person name="Doyle S."/>
        </authorList>
    </citation>
    <scope>NUCLEOTIDE SEQUENCE [LARGE SCALE GENOMIC DNA]</scope>
    <source>
        <strain evidence="11 14">NCTC12957</strain>
    </source>
</reference>
<dbReference type="AlphaFoldDB" id="A0A1Q8EGE0"/>
<accession>A0A1Q8EGE0</accession>
<dbReference type="Gene3D" id="3.40.430.10">
    <property type="entry name" value="Dihydrofolate Reductase, subunit A"/>
    <property type="match status" value="1"/>
</dbReference>
<dbReference type="EC" id="1.5.1.3" evidence="3 7"/>
<evidence type="ECO:0000313" key="14">
    <source>
        <dbReference type="Proteomes" id="UP000255213"/>
    </source>
</evidence>
<dbReference type="InterPro" id="IPR001796">
    <property type="entry name" value="DHFR_dom"/>
</dbReference>
<evidence type="ECO:0000313" key="11">
    <source>
        <dbReference type="EMBL" id="SUN07946.1"/>
    </source>
</evidence>
<evidence type="ECO:0000313" key="12">
    <source>
        <dbReference type="EMBL" id="TFU31799.1"/>
    </source>
</evidence>
<dbReference type="GO" id="GO:0046654">
    <property type="term" value="P:tetrahydrofolate biosynthetic process"/>
    <property type="evidence" value="ECO:0007669"/>
    <property type="project" value="UniProtKB-UniPathway"/>
</dbReference>
<evidence type="ECO:0000256" key="5">
    <source>
        <dbReference type="ARBA" id="ARBA00022857"/>
    </source>
</evidence>
<dbReference type="PROSITE" id="PS51330">
    <property type="entry name" value="DHFR_2"/>
    <property type="match status" value="1"/>
</dbReference>
<dbReference type="Proteomes" id="UP000255213">
    <property type="component" value="Unassembled WGS sequence"/>
</dbReference>
<reference evidence="13" key="2">
    <citation type="submission" date="2016-12" db="EMBL/GenBank/DDBJ databases">
        <authorList>
            <person name="Gulvik C.A."/>
        </authorList>
    </citation>
    <scope>NUCLEOTIDE SEQUENCE [LARGE SCALE GENOMIC DNA]</scope>
    <source>
        <strain evidence="13">ATCC 51725</strain>
    </source>
</reference>
<dbReference type="CDD" id="cd00209">
    <property type="entry name" value="DHFR"/>
    <property type="match status" value="1"/>
</dbReference>
<dbReference type="PROSITE" id="PS00075">
    <property type="entry name" value="DHFR_1"/>
    <property type="match status" value="1"/>
</dbReference>
<dbReference type="InterPro" id="IPR024072">
    <property type="entry name" value="DHFR-like_dom_sf"/>
</dbReference>
<dbReference type="EMBL" id="SPQA01000002">
    <property type="protein sequence ID" value="TFU31799.1"/>
    <property type="molecule type" value="Genomic_DNA"/>
</dbReference>
<dbReference type="OrthoDB" id="9804315at2"/>
<evidence type="ECO:0000256" key="1">
    <source>
        <dbReference type="ARBA" id="ARBA00004903"/>
    </source>
</evidence>
<gene>
    <name evidence="11" type="primary">dhfR</name>
    <name evidence="10" type="ORF">BU200_00360</name>
    <name evidence="12" type="ORF">E4U01_01235</name>
    <name evidence="11" type="ORF">NCTC12957_01528</name>
</gene>
<evidence type="ECO:0000256" key="7">
    <source>
        <dbReference type="PIRNR" id="PIRNR000194"/>
    </source>
</evidence>
<comment type="catalytic activity">
    <reaction evidence="7">
        <text>(6S)-5,6,7,8-tetrahydrofolate + NADP(+) = 7,8-dihydrofolate + NADPH + H(+)</text>
        <dbReference type="Rhea" id="RHEA:15009"/>
        <dbReference type="ChEBI" id="CHEBI:15378"/>
        <dbReference type="ChEBI" id="CHEBI:57451"/>
        <dbReference type="ChEBI" id="CHEBI:57453"/>
        <dbReference type="ChEBI" id="CHEBI:57783"/>
        <dbReference type="ChEBI" id="CHEBI:58349"/>
        <dbReference type="EC" id="1.5.1.3"/>
    </reaction>
</comment>
<dbReference type="PANTHER" id="PTHR48069:SF3">
    <property type="entry name" value="DIHYDROFOLATE REDUCTASE"/>
    <property type="match status" value="1"/>
</dbReference>
<dbReference type="FunFam" id="3.40.430.10:FF:000009">
    <property type="entry name" value="Dihydrofolate reductase"/>
    <property type="match status" value="1"/>
</dbReference>
<name>A0A1Q8EGE0_STRAI</name>
<dbReference type="PRINTS" id="PR00070">
    <property type="entry name" value="DHFR"/>
</dbReference>
<comment type="similarity">
    <text evidence="2 7 8">Belongs to the dihydrofolate reductase family.</text>
</comment>
<evidence type="ECO:0000256" key="6">
    <source>
        <dbReference type="ARBA" id="ARBA00023002"/>
    </source>
</evidence>
<dbReference type="RefSeq" id="WP_075098258.1">
    <property type="nucleotide sequence ID" value="NZ_CAKOCW010000047.1"/>
</dbReference>
<evidence type="ECO:0000256" key="3">
    <source>
        <dbReference type="ARBA" id="ARBA00012856"/>
    </source>
</evidence>
<dbReference type="Proteomes" id="UP000297747">
    <property type="component" value="Unassembled WGS sequence"/>
</dbReference>
<evidence type="ECO:0000313" key="10">
    <source>
        <dbReference type="EMBL" id="OLF50826.1"/>
    </source>
</evidence>
<keyword evidence="6 7" id="KW-0560">Oxidoreductase</keyword>
<feature type="domain" description="DHFR" evidence="9">
    <location>
        <begin position="4"/>
        <end position="167"/>
    </location>
</feature>
<keyword evidence="4 7" id="KW-0554">One-carbon metabolism</keyword>
<organism evidence="10 13">
    <name type="scientific">Streptococcus acidominimus</name>
    <dbReference type="NCBI Taxonomy" id="1326"/>
    <lineage>
        <taxon>Bacteria</taxon>
        <taxon>Bacillati</taxon>
        <taxon>Bacillota</taxon>
        <taxon>Bacilli</taxon>
        <taxon>Lactobacillales</taxon>
        <taxon>Streptococcaceae</taxon>
        <taxon>Streptococcus</taxon>
    </lineage>
</organism>
<evidence type="ECO:0000313" key="13">
    <source>
        <dbReference type="Proteomes" id="UP000186437"/>
    </source>
</evidence>
<dbReference type="GO" id="GO:0006730">
    <property type="term" value="P:one-carbon metabolic process"/>
    <property type="evidence" value="ECO:0007669"/>
    <property type="project" value="UniProtKB-KW"/>
</dbReference>
<reference evidence="10" key="1">
    <citation type="submission" date="2016-12" db="EMBL/GenBank/DDBJ databases">
        <authorList>
            <person name="Song W.-J."/>
            <person name="Kurnit D.M."/>
        </authorList>
    </citation>
    <scope>NUCLEOTIDE SEQUENCE [LARGE SCALE GENOMIC DNA]</scope>
    <source>
        <strain evidence="10">ATCC 51725</strain>
    </source>
</reference>
<dbReference type="PANTHER" id="PTHR48069">
    <property type="entry name" value="DIHYDROFOLATE REDUCTASE"/>
    <property type="match status" value="1"/>
</dbReference>
<proteinExistence type="inferred from homology"/>
<comment type="function">
    <text evidence="7">Key enzyme in folate metabolism. Catalyzes an essential reaction for de novo glycine and purine synthesis, and for DNA precursor synthesis.</text>
</comment>
<evidence type="ECO:0000256" key="4">
    <source>
        <dbReference type="ARBA" id="ARBA00022563"/>
    </source>
</evidence>
<reference evidence="12 15" key="4">
    <citation type="submission" date="2019-03" db="EMBL/GenBank/DDBJ databases">
        <title>Diversity of the mouse oral microbiome.</title>
        <authorList>
            <person name="Joseph S."/>
            <person name="Aduse-Opoku J."/>
            <person name="Curtis M."/>
            <person name="Wade W."/>
            <person name="Hashim A."/>
        </authorList>
    </citation>
    <scope>NUCLEOTIDE SEQUENCE [LARGE SCALE GENOMIC DNA]</scope>
    <source>
        <strain evidence="12 15">HT4</strain>
    </source>
</reference>
<keyword evidence="13" id="KW-1185">Reference proteome</keyword>